<dbReference type="AlphaFoldDB" id="A0A1G2FSW1"/>
<name>A0A1G2FSW1_9BACT</name>
<protein>
    <recommendedName>
        <fullName evidence="1">DUF4325 domain-containing protein</fullName>
    </recommendedName>
</protein>
<evidence type="ECO:0000259" key="1">
    <source>
        <dbReference type="Pfam" id="PF14213"/>
    </source>
</evidence>
<proteinExistence type="predicted"/>
<reference evidence="2 3" key="1">
    <citation type="journal article" date="2016" name="Nat. Commun.">
        <title>Thousands of microbial genomes shed light on interconnected biogeochemical processes in an aquifer system.</title>
        <authorList>
            <person name="Anantharaman K."/>
            <person name="Brown C.T."/>
            <person name="Hug L.A."/>
            <person name="Sharon I."/>
            <person name="Castelle C.J."/>
            <person name="Probst A.J."/>
            <person name="Thomas B.C."/>
            <person name="Singh A."/>
            <person name="Wilkins M.J."/>
            <person name="Karaoz U."/>
            <person name="Brodie E.L."/>
            <person name="Williams K.H."/>
            <person name="Hubbard S.S."/>
            <person name="Banfield J.F."/>
        </authorList>
    </citation>
    <scope>NUCLEOTIDE SEQUENCE [LARGE SCALE GENOMIC DNA]</scope>
</reference>
<accession>A0A1G2FSW1</accession>
<evidence type="ECO:0000313" key="2">
    <source>
        <dbReference type="EMBL" id="OGZ41169.1"/>
    </source>
</evidence>
<dbReference type="Pfam" id="PF14213">
    <property type="entry name" value="DUF4325"/>
    <property type="match status" value="1"/>
</dbReference>
<dbReference type="InterPro" id="IPR025474">
    <property type="entry name" value="DUF4325"/>
</dbReference>
<comment type="caution">
    <text evidence="2">The sequence shown here is derived from an EMBL/GenBank/DDBJ whole genome shotgun (WGS) entry which is preliminary data.</text>
</comment>
<feature type="domain" description="DUF4325" evidence="1">
    <location>
        <begin position="26"/>
        <end position="68"/>
    </location>
</feature>
<sequence>MRIELKKFGTTLISRQAGKEALAAFQSILAQAKPDEILEIDFEGVITFSPSWGDEFLTSLLNQFGDRLVLSPSDNPSVKITIELLEKTQNKKFKQA</sequence>
<gene>
    <name evidence="2" type="ORF">A3B04_00080</name>
</gene>
<evidence type="ECO:0000313" key="3">
    <source>
        <dbReference type="Proteomes" id="UP000177126"/>
    </source>
</evidence>
<dbReference type="EMBL" id="MHNF01000018">
    <property type="protein sequence ID" value="OGZ41169.1"/>
    <property type="molecule type" value="Genomic_DNA"/>
</dbReference>
<organism evidence="2 3">
    <name type="scientific">Candidatus Portnoybacteria bacterium RIFCSPLOWO2_02_FULL_39_11</name>
    <dbReference type="NCBI Taxonomy" id="1802001"/>
    <lineage>
        <taxon>Bacteria</taxon>
        <taxon>Candidatus Portnoyibacteriota</taxon>
    </lineage>
</organism>
<dbReference type="Proteomes" id="UP000177126">
    <property type="component" value="Unassembled WGS sequence"/>
</dbReference>